<reference evidence="1 2" key="1">
    <citation type="journal article" date="2005" name="PLoS Biol.">
        <title>The genomes of Oryza sativa: a history of duplications.</title>
        <authorList>
            <person name="Yu J."/>
            <person name="Wang J."/>
            <person name="Lin W."/>
            <person name="Li S."/>
            <person name="Li H."/>
            <person name="Zhou J."/>
            <person name="Ni P."/>
            <person name="Dong W."/>
            <person name="Hu S."/>
            <person name="Zeng C."/>
            <person name="Zhang J."/>
            <person name="Zhang Y."/>
            <person name="Li R."/>
            <person name="Xu Z."/>
            <person name="Li S."/>
            <person name="Li X."/>
            <person name="Zheng H."/>
            <person name="Cong L."/>
            <person name="Lin L."/>
            <person name="Yin J."/>
            <person name="Geng J."/>
            <person name="Li G."/>
            <person name="Shi J."/>
            <person name="Liu J."/>
            <person name="Lv H."/>
            <person name="Li J."/>
            <person name="Wang J."/>
            <person name="Deng Y."/>
            <person name="Ran L."/>
            <person name="Shi X."/>
            <person name="Wang X."/>
            <person name="Wu Q."/>
            <person name="Li C."/>
            <person name="Ren X."/>
            <person name="Wang J."/>
            <person name="Wang X."/>
            <person name="Li D."/>
            <person name="Liu D."/>
            <person name="Zhang X."/>
            <person name="Ji Z."/>
            <person name="Zhao W."/>
            <person name="Sun Y."/>
            <person name="Zhang Z."/>
            <person name="Bao J."/>
            <person name="Han Y."/>
            <person name="Dong L."/>
            <person name="Ji J."/>
            <person name="Chen P."/>
            <person name="Wu S."/>
            <person name="Liu J."/>
            <person name="Xiao Y."/>
            <person name="Bu D."/>
            <person name="Tan J."/>
            <person name="Yang L."/>
            <person name="Ye C."/>
            <person name="Zhang J."/>
            <person name="Xu J."/>
            <person name="Zhou Y."/>
            <person name="Yu Y."/>
            <person name="Zhang B."/>
            <person name="Zhuang S."/>
            <person name="Wei H."/>
            <person name="Liu B."/>
            <person name="Lei M."/>
            <person name="Yu H."/>
            <person name="Li Y."/>
            <person name="Xu H."/>
            <person name="Wei S."/>
            <person name="He X."/>
            <person name="Fang L."/>
            <person name="Zhang Z."/>
            <person name="Zhang Y."/>
            <person name="Huang X."/>
            <person name="Su Z."/>
            <person name="Tong W."/>
            <person name="Li J."/>
            <person name="Tong Z."/>
            <person name="Li S."/>
            <person name="Ye J."/>
            <person name="Wang L."/>
            <person name="Fang L."/>
            <person name="Lei T."/>
            <person name="Chen C."/>
            <person name="Chen H."/>
            <person name="Xu Z."/>
            <person name="Li H."/>
            <person name="Huang H."/>
            <person name="Zhang F."/>
            <person name="Xu H."/>
            <person name="Li N."/>
            <person name="Zhao C."/>
            <person name="Li S."/>
            <person name="Dong L."/>
            <person name="Huang Y."/>
            <person name="Li L."/>
            <person name="Xi Y."/>
            <person name="Qi Q."/>
            <person name="Li W."/>
            <person name="Zhang B."/>
            <person name="Hu W."/>
            <person name="Zhang Y."/>
            <person name="Tian X."/>
            <person name="Jiao Y."/>
            <person name="Liang X."/>
            <person name="Jin J."/>
            <person name="Gao L."/>
            <person name="Zheng W."/>
            <person name="Hao B."/>
            <person name="Liu S."/>
            <person name="Wang W."/>
            <person name="Yuan L."/>
            <person name="Cao M."/>
            <person name="McDermott J."/>
            <person name="Samudrala R."/>
            <person name="Wang J."/>
            <person name="Wong G.K."/>
            <person name="Yang H."/>
        </authorList>
    </citation>
    <scope>NUCLEOTIDE SEQUENCE [LARGE SCALE GENOMIC DNA]</scope>
    <source>
        <strain evidence="2">cv. 93-11</strain>
    </source>
</reference>
<dbReference type="Gene3D" id="2.130.10.10">
    <property type="entry name" value="YVTN repeat-like/Quinoprotein amine dehydrogenase"/>
    <property type="match status" value="1"/>
</dbReference>
<proteinExistence type="predicted"/>
<accession>B8BMX9</accession>
<dbReference type="Proteomes" id="UP000007015">
    <property type="component" value="Chromosome 12"/>
</dbReference>
<dbReference type="STRING" id="39946.B8BMX9"/>
<organism evidence="1 2">
    <name type="scientific">Oryza sativa subsp. indica</name>
    <name type="common">Rice</name>
    <dbReference type="NCBI Taxonomy" id="39946"/>
    <lineage>
        <taxon>Eukaryota</taxon>
        <taxon>Viridiplantae</taxon>
        <taxon>Streptophyta</taxon>
        <taxon>Embryophyta</taxon>
        <taxon>Tracheophyta</taxon>
        <taxon>Spermatophyta</taxon>
        <taxon>Magnoliopsida</taxon>
        <taxon>Liliopsida</taxon>
        <taxon>Poales</taxon>
        <taxon>Poaceae</taxon>
        <taxon>BOP clade</taxon>
        <taxon>Oryzoideae</taxon>
        <taxon>Oryzeae</taxon>
        <taxon>Oryzinae</taxon>
        <taxon>Oryza</taxon>
        <taxon>Oryza sativa</taxon>
    </lineage>
</organism>
<dbReference type="HOGENOM" id="CLU_1158011_0_0_1"/>
<dbReference type="InterPro" id="IPR036322">
    <property type="entry name" value="WD40_repeat_dom_sf"/>
</dbReference>
<gene>
    <name evidence="1" type="ORF">OsI_39058</name>
</gene>
<evidence type="ECO:0000313" key="2">
    <source>
        <dbReference type="Proteomes" id="UP000007015"/>
    </source>
</evidence>
<protein>
    <submittedName>
        <fullName evidence="1">Uncharacterized protein</fullName>
    </submittedName>
</protein>
<dbReference type="InterPro" id="IPR015943">
    <property type="entry name" value="WD40/YVTN_repeat-like_dom_sf"/>
</dbReference>
<keyword evidence="2" id="KW-1185">Reference proteome</keyword>
<dbReference type="PANTHER" id="PTHR45176:SF1">
    <property type="entry name" value="TRANSDUCIN FAMILY PROTEIN _ WD-40 REPEAT FAMILY PROTEIN-RELATED"/>
    <property type="match status" value="1"/>
</dbReference>
<dbReference type="AlphaFoldDB" id="B8BMX9"/>
<dbReference type="SUPFAM" id="SSF50978">
    <property type="entry name" value="WD40 repeat-like"/>
    <property type="match status" value="1"/>
</dbReference>
<dbReference type="PANTHER" id="PTHR45176">
    <property type="entry name" value="TRANSDUCIN FAMILY PROTEIN / WD-40 REPEAT FAMILY PROTEIN-RELATED"/>
    <property type="match status" value="1"/>
</dbReference>
<dbReference type="Gramene" id="BGIOSGA037770-TA">
    <property type="protein sequence ID" value="BGIOSGA037770-PA"/>
    <property type="gene ID" value="BGIOSGA037770"/>
</dbReference>
<sequence>MITGGQSYVSAPPAFSADGRLLLACTGRTVSVFSASTGMLVSELEGHEGDVTAVSCMNNQVHLLKMPNMEVMKSIAGIKLPISSPNLGGCYRDVHGFDYSNKLVAVPTEDYCIQFYDLFENTEVSEVQVCERNFQPVDDITMYISLVSLSIDGKFMCTVDVKLPEEELGGLVTLKFWNQGSRAGQYFLSTVIYEPHSDAGISAIAFRPGKNMAVSSSFGGNFKGQLKGEKKFKKKWKKGK</sequence>
<name>B8BMX9_ORYSI</name>
<evidence type="ECO:0000313" key="1">
    <source>
        <dbReference type="EMBL" id="EEC69650.1"/>
    </source>
</evidence>
<dbReference type="EMBL" id="CM000137">
    <property type="protein sequence ID" value="EEC69650.1"/>
    <property type="molecule type" value="Genomic_DNA"/>
</dbReference>